<dbReference type="EMBL" id="JYDQ01000059">
    <property type="protein sequence ID" value="KRY17578.1"/>
    <property type="molecule type" value="Genomic_DNA"/>
</dbReference>
<feature type="region of interest" description="Disordered" evidence="1">
    <location>
        <begin position="1"/>
        <end position="29"/>
    </location>
</feature>
<proteinExistence type="predicted"/>
<comment type="caution">
    <text evidence="2">The sequence shown here is derived from an EMBL/GenBank/DDBJ whole genome shotgun (WGS) entry which is preliminary data.</text>
</comment>
<sequence length="87" mass="9347">MNAGGVSNNIHGRVVPPLSGQRAAAEVENGKMHKEEELIVGRCRTYTTADRQTACRLRKNNEQVFQLMAPLSAGRLGGATSVHCSPT</sequence>
<evidence type="ECO:0000313" key="3">
    <source>
        <dbReference type="Proteomes" id="UP000054783"/>
    </source>
</evidence>
<gene>
    <name evidence="2" type="ORF">T12_2877</name>
</gene>
<name>A0A0V0ZZI5_9BILA</name>
<protein>
    <submittedName>
        <fullName evidence="2">Uncharacterized protein</fullName>
    </submittedName>
</protein>
<organism evidence="2 3">
    <name type="scientific">Trichinella patagoniensis</name>
    <dbReference type="NCBI Taxonomy" id="990121"/>
    <lineage>
        <taxon>Eukaryota</taxon>
        <taxon>Metazoa</taxon>
        <taxon>Ecdysozoa</taxon>
        <taxon>Nematoda</taxon>
        <taxon>Enoplea</taxon>
        <taxon>Dorylaimia</taxon>
        <taxon>Trichinellida</taxon>
        <taxon>Trichinellidae</taxon>
        <taxon>Trichinella</taxon>
    </lineage>
</organism>
<dbReference type="Proteomes" id="UP000054783">
    <property type="component" value="Unassembled WGS sequence"/>
</dbReference>
<evidence type="ECO:0000256" key="1">
    <source>
        <dbReference type="SAM" id="MobiDB-lite"/>
    </source>
</evidence>
<evidence type="ECO:0000313" key="2">
    <source>
        <dbReference type="EMBL" id="KRY17578.1"/>
    </source>
</evidence>
<dbReference type="AlphaFoldDB" id="A0A0V0ZZI5"/>
<accession>A0A0V0ZZI5</accession>
<keyword evidence="3" id="KW-1185">Reference proteome</keyword>
<feature type="compositionally biased region" description="Polar residues" evidence="1">
    <location>
        <begin position="1"/>
        <end position="10"/>
    </location>
</feature>
<reference evidence="2 3" key="1">
    <citation type="submission" date="2015-01" db="EMBL/GenBank/DDBJ databases">
        <title>Evolution of Trichinella species and genotypes.</title>
        <authorList>
            <person name="Korhonen P.K."/>
            <person name="Edoardo P."/>
            <person name="Giuseppe L.R."/>
            <person name="Gasser R.B."/>
        </authorList>
    </citation>
    <scope>NUCLEOTIDE SEQUENCE [LARGE SCALE GENOMIC DNA]</scope>
    <source>
        <strain evidence="2">ISS2496</strain>
    </source>
</reference>